<proteinExistence type="predicted"/>
<evidence type="ECO:0000313" key="3">
    <source>
        <dbReference type="EMBL" id="MBB5266397.1"/>
    </source>
</evidence>
<name>A0A7W8HEX7_9FIRM</name>
<feature type="coiled-coil region" evidence="1">
    <location>
        <begin position="272"/>
        <end position="335"/>
    </location>
</feature>
<sequence>MVIFATTFYVTKELTKERFIELAFEWINGSPHYGFDNISWSGEDLYEKECEKQKFSVVQSNDRRILAIRLENIDNDNVVWTNDFVYEERDVNNMLLVRLARDAVDKESIVPKKYNRPRLMKTILKLGYGAEDNNLLISDQEILITKDNVDLAESIICGRAEYLLPVVYVTKRFVDNNTILDTKELAKDLAGTAHVVVEENTEITSELKERTDGFNPFNGAVHIYYSDKVGTRIVPDEFSKANAFRFKIVNSVCRRLSLIKIEDKYTWGTIRYQRLLEKYRQDQKQNLELEKVCEEILAIKEKEHAQLVEDLEIELNELRNKVQSYEYAFQNRKKEQIGNIVFDCSEEEFFEGEIKDMVLNVLLNEKEKMDTDPNQKGWRKYHVLSALLQDNEIIGKGEELEKELKSILGRNNRINTKDRRRLSELGFVSREGKHNKLYFHNDDRYLITLGKTPSDSRSAPNSASTATKTIICTQK</sequence>
<keyword evidence="4" id="KW-1185">Reference proteome</keyword>
<evidence type="ECO:0000256" key="2">
    <source>
        <dbReference type="SAM" id="MobiDB-lite"/>
    </source>
</evidence>
<reference evidence="3 4" key="1">
    <citation type="submission" date="2020-08" db="EMBL/GenBank/DDBJ databases">
        <title>Genomic Encyclopedia of Type Strains, Phase IV (KMG-IV): sequencing the most valuable type-strain genomes for metagenomic binning, comparative biology and taxonomic classification.</title>
        <authorList>
            <person name="Goeker M."/>
        </authorList>
    </citation>
    <scope>NUCLEOTIDE SEQUENCE [LARGE SCALE GENOMIC DNA]</scope>
    <source>
        <strain evidence="3 4">DSM 106146</strain>
    </source>
</reference>
<gene>
    <name evidence="3" type="ORF">HNP82_003554</name>
</gene>
<keyword evidence="1" id="KW-0175">Coiled coil</keyword>
<organism evidence="3 4">
    <name type="scientific">Catenibacillus scindens</name>
    <dbReference type="NCBI Taxonomy" id="673271"/>
    <lineage>
        <taxon>Bacteria</taxon>
        <taxon>Bacillati</taxon>
        <taxon>Bacillota</taxon>
        <taxon>Clostridia</taxon>
        <taxon>Lachnospirales</taxon>
        <taxon>Lachnospiraceae</taxon>
        <taxon>Catenibacillus</taxon>
    </lineage>
</organism>
<evidence type="ECO:0000256" key="1">
    <source>
        <dbReference type="SAM" id="Coils"/>
    </source>
</evidence>
<dbReference type="Proteomes" id="UP000543642">
    <property type="component" value="Unassembled WGS sequence"/>
</dbReference>
<dbReference type="AlphaFoldDB" id="A0A7W8HEX7"/>
<accession>A0A7W8HEX7</accession>
<dbReference type="EMBL" id="JACHFW010000035">
    <property type="protein sequence ID" value="MBB5266397.1"/>
    <property type="molecule type" value="Genomic_DNA"/>
</dbReference>
<dbReference type="RefSeq" id="WP_183776790.1">
    <property type="nucleotide sequence ID" value="NZ_JACHFW010000035.1"/>
</dbReference>
<protein>
    <submittedName>
        <fullName evidence="3">Uncharacterized protein</fullName>
    </submittedName>
</protein>
<feature type="region of interest" description="Disordered" evidence="2">
    <location>
        <begin position="451"/>
        <end position="475"/>
    </location>
</feature>
<evidence type="ECO:0000313" key="4">
    <source>
        <dbReference type="Proteomes" id="UP000543642"/>
    </source>
</evidence>
<comment type="caution">
    <text evidence="3">The sequence shown here is derived from an EMBL/GenBank/DDBJ whole genome shotgun (WGS) entry which is preliminary data.</text>
</comment>